<dbReference type="GO" id="GO:0070740">
    <property type="term" value="F:tubulin-glutamic acid ligase activity"/>
    <property type="evidence" value="ECO:0007669"/>
    <property type="project" value="TreeGrafter"/>
</dbReference>
<dbReference type="AlphaFoldDB" id="A0A915EUA9"/>
<dbReference type="Pfam" id="PF00085">
    <property type="entry name" value="Thioredoxin"/>
    <property type="match status" value="1"/>
</dbReference>
<keyword evidence="8" id="KW-0676">Redox-active center</keyword>
<evidence type="ECO:0000313" key="11">
    <source>
        <dbReference type="WBParaSite" id="jg9894"/>
    </source>
</evidence>
<reference evidence="11" key="1">
    <citation type="submission" date="2022-11" db="UniProtKB">
        <authorList>
            <consortium name="WormBaseParasite"/>
        </authorList>
    </citation>
    <scope>IDENTIFICATION</scope>
</reference>
<keyword evidence="2" id="KW-0813">Transport</keyword>
<dbReference type="FunFam" id="3.40.30.10:FF:000001">
    <property type="entry name" value="Thioredoxin"/>
    <property type="match status" value="1"/>
</dbReference>
<evidence type="ECO:0000256" key="4">
    <source>
        <dbReference type="ARBA" id="ARBA00022741"/>
    </source>
</evidence>
<dbReference type="GO" id="GO:0036064">
    <property type="term" value="C:ciliary basal body"/>
    <property type="evidence" value="ECO:0007669"/>
    <property type="project" value="TreeGrafter"/>
</dbReference>
<keyword evidence="7" id="KW-1015">Disulfide bond</keyword>
<evidence type="ECO:0000256" key="5">
    <source>
        <dbReference type="ARBA" id="ARBA00022840"/>
    </source>
</evidence>
<feature type="domain" description="Thioredoxin" evidence="9">
    <location>
        <begin position="501"/>
        <end position="644"/>
    </location>
</feature>
<dbReference type="PROSITE" id="PS51352">
    <property type="entry name" value="THIOREDOXIN_2"/>
    <property type="match status" value="1"/>
</dbReference>
<dbReference type="Pfam" id="PF03133">
    <property type="entry name" value="TTL"/>
    <property type="match status" value="2"/>
</dbReference>
<comment type="similarity">
    <text evidence="1">Belongs to the tubulin--tyrosine ligase family.</text>
</comment>
<dbReference type="GO" id="GO:0000226">
    <property type="term" value="P:microtubule cytoskeleton organization"/>
    <property type="evidence" value="ECO:0007669"/>
    <property type="project" value="TreeGrafter"/>
</dbReference>
<evidence type="ECO:0000256" key="2">
    <source>
        <dbReference type="ARBA" id="ARBA00022448"/>
    </source>
</evidence>
<evidence type="ECO:0000256" key="6">
    <source>
        <dbReference type="ARBA" id="ARBA00022982"/>
    </source>
</evidence>
<dbReference type="InterPro" id="IPR004344">
    <property type="entry name" value="TTL/TTLL_fam"/>
</dbReference>
<dbReference type="PANTHER" id="PTHR12241">
    <property type="entry name" value="TUBULIN POLYGLUTAMYLASE"/>
    <property type="match status" value="1"/>
</dbReference>
<dbReference type="PROSITE" id="PS51221">
    <property type="entry name" value="TTL"/>
    <property type="match status" value="1"/>
</dbReference>
<keyword evidence="5" id="KW-0067">ATP-binding</keyword>
<keyword evidence="6" id="KW-0249">Electron transport</keyword>
<sequence length="657" mass="74298">MKSCSSAASTSSEEVFKSKEEDKDSGICSLYCLASCLNSATNYISSDTNNAELNNLLTGSGNVKPFLRRSIFSNVPPTISFYTKGNKVKKPVSKFTSRLTWCHNSLLPLVIRQSLAASHFKVVDESKTWFGYWGRHLKSAQYKKIKPYQKVNHFPGAFHMGRKDRLWQHLAEMMSITEDDFYSIMPILMCSTSSIRHVILKPPASARGTGISIVSRFNHIPPKTSLVAQHYVESPFIINNAKFDLRLVPYSSSLASYSNQYMHLTNYSINKLAQENGSSEHPVPKWTLAEFWDHIEKQGYDSNELKNDINNIAIKAVTACESHIREHQALHSDFPFVSHELFGMDVLIDSTLKPWLIEMNISPSLHSATSTDVEVKAPLARDVLNMCGLVFPLSQDDFTLSMNYRTKHFFGHKSPEHLEKEAEHLAYFIKNMETRNDILQSLTDADQYLNYIKAPVYSNILLHEWQKLQLANRQKGIEILQKLCDQGKHIVKEDLEDQVEPENSSSVEDSTSEEFESKVDEQITLLALSLGYSDGLTHVFSIEDDEDFDERVVNADVPVLVDFHADWCGPCKNLGPRLESKVLAQQGKILLAKINVDSAGDLADDYDVHAVPTVIAFKDGHIFHRFEGDIEDGEIDQLLANLMLDDMEMSDDLMSKK</sequence>
<dbReference type="Proteomes" id="UP000887574">
    <property type="component" value="Unplaced"/>
</dbReference>
<dbReference type="InterPro" id="IPR017937">
    <property type="entry name" value="Thioredoxin_CS"/>
</dbReference>
<dbReference type="CDD" id="cd02947">
    <property type="entry name" value="TRX_family"/>
    <property type="match status" value="1"/>
</dbReference>
<evidence type="ECO:0000256" key="7">
    <source>
        <dbReference type="ARBA" id="ARBA00023157"/>
    </source>
</evidence>
<evidence type="ECO:0000256" key="8">
    <source>
        <dbReference type="ARBA" id="ARBA00023284"/>
    </source>
</evidence>
<keyword evidence="3" id="KW-0436">Ligase</keyword>
<dbReference type="InterPro" id="IPR036249">
    <property type="entry name" value="Thioredoxin-like_sf"/>
</dbReference>
<accession>A0A915EUA9</accession>
<dbReference type="PANTHER" id="PTHR12241:SF162">
    <property type="entry name" value="TUBULIN MONOGLUTAMYLASE TTLL4"/>
    <property type="match status" value="1"/>
</dbReference>
<dbReference type="InterPro" id="IPR013766">
    <property type="entry name" value="Thioredoxin_domain"/>
</dbReference>
<dbReference type="Gene3D" id="3.40.30.10">
    <property type="entry name" value="Glutaredoxin"/>
    <property type="match status" value="1"/>
</dbReference>
<protein>
    <submittedName>
        <fullName evidence="11">Thioredoxin domain-containing protein</fullName>
    </submittedName>
</protein>
<name>A0A915EUA9_9BILA</name>
<keyword evidence="10" id="KW-1185">Reference proteome</keyword>
<dbReference type="SUPFAM" id="SSF56059">
    <property type="entry name" value="Glutathione synthetase ATP-binding domain-like"/>
    <property type="match status" value="1"/>
</dbReference>
<dbReference type="SUPFAM" id="SSF52833">
    <property type="entry name" value="Thioredoxin-like"/>
    <property type="match status" value="1"/>
</dbReference>
<dbReference type="PROSITE" id="PS00194">
    <property type="entry name" value="THIOREDOXIN_1"/>
    <property type="match status" value="1"/>
</dbReference>
<evidence type="ECO:0000256" key="3">
    <source>
        <dbReference type="ARBA" id="ARBA00022598"/>
    </source>
</evidence>
<dbReference type="GO" id="GO:0015631">
    <property type="term" value="F:tubulin binding"/>
    <property type="evidence" value="ECO:0007669"/>
    <property type="project" value="TreeGrafter"/>
</dbReference>
<dbReference type="PRINTS" id="PR00421">
    <property type="entry name" value="THIOREDOXIN"/>
</dbReference>
<evidence type="ECO:0000259" key="9">
    <source>
        <dbReference type="PROSITE" id="PS51352"/>
    </source>
</evidence>
<proteinExistence type="inferred from homology"/>
<dbReference type="GO" id="GO:0005524">
    <property type="term" value="F:ATP binding"/>
    <property type="evidence" value="ECO:0007669"/>
    <property type="project" value="UniProtKB-KW"/>
</dbReference>
<dbReference type="Gene3D" id="3.30.470.20">
    <property type="entry name" value="ATP-grasp fold, B domain"/>
    <property type="match status" value="1"/>
</dbReference>
<organism evidence="10 11">
    <name type="scientific">Ditylenchus dipsaci</name>
    <dbReference type="NCBI Taxonomy" id="166011"/>
    <lineage>
        <taxon>Eukaryota</taxon>
        <taxon>Metazoa</taxon>
        <taxon>Ecdysozoa</taxon>
        <taxon>Nematoda</taxon>
        <taxon>Chromadorea</taxon>
        <taxon>Rhabditida</taxon>
        <taxon>Tylenchina</taxon>
        <taxon>Tylenchomorpha</taxon>
        <taxon>Sphaerularioidea</taxon>
        <taxon>Anguinidae</taxon>
        <taxon>Anguininae</taxon>
        <taxon>Ditylenchus</taxon>
    </lineage>
</organism>
<evidence type="ECO:0000256" key="1">
    <source>
        <dbReference type="ARBA" id="ARBA00006820"/>
    </source>
</evidence>
<evidence type="ECO:0000313" key="10">
    <source>
        <dbReference type="Proteomes" id="UP000887574"/>
    </source>
</evidence>
<dbReference type="GO" id="GO:0019098">
    <property type="term" value="P:reproductive behavior"/>
    <property type="evidence" value="ECO:0007669"/>
    <property type="project" value="UniProtKB-ARBA"/>
</dbReference>
<keyword evidence="4" id="KW-0547">Nucleotide-binding</keyword>
<dbReference type="WBParaSite" id="jg9894">
    <property type="protein sequence ID" value="jg9894"/>
    <property type="gene ID" value="jg9894"/>
</dbReference>